<evidence type="ECO:0000313" key="2">
    <source>
        <dbReference type="EMBL" id="SHG74252.1"/>
    </source>
</evidence>
<feature type="region of interest" description="Disordered" evidence="1">
    <location>
        <begin position="1"/>
        <end position="48"/>
    </location>
</feature>
<evidence type="ECO:0000256" key="1">
    <source>
        <dbReference type="SAM" id="MobiDB-lite"/>
    </source>
</evidence>
<dbReference type="AlphaFoldDB" id="A0A1M5MAD6"/>
<sequence>MSNNEKKTPELETFTLLNPEFNTGENDRSKEEKSSSLPGEQDLTKIDS</sequence>
<accession>A0A1M5MAD6</accession>
<organism evidence="2 3">
    <name type="scientific">Ornithinibacillus halophilus</name>
    <dbReference type="NCBI Taxonomy" id="930117"/>
    <lineage>
        <taxon>Bacteria</taxon>
        <taxon>Bacillati</taxon>
        <taxon>Bacillota</taxon>
        <taxon>Bacilli</taxon>
        <taxon>Bacillales</taxon>
        <taxon>Bacillaceae</taxon>
        <taxon>Ornithinibacillus</taxon>
    </lineage>
</organism>
<keyword evidence="3" id="KW-1185">Reference proteome</keyword>
<dbReference type="EMBL" id="FQVW01000056">
    <property type="protein sequence ID" value="SHG74252.1"/>
    <property type="molecule type" value="Genomic_DNA"/>
</dbReference>
<dbReference type="Proteomes" id="UP000183988">
    <property type="component" value="Unassembled WGS sequence"/>
</dbReference>
<feature type="compositionally biased region" description="Basic and acidic residues" evidence="1">
    <location>
        <begin position="1"/>
        <end position="10"/>
    </location>
</feature>
<gene>
    <name evidence="2" type="ORF">SAMN05216225_10566</name>
</gene>
<dbReference type="STRING" id="930117.SAMN05216225_10566"/>
<reference evidence="2 3" key="1">
    <citation type="submission" date="2016-11" db="EMBL/GenBank/DDBJ databases">
        <authorList>
            <person name="Jaros S."/>
            <person name="Januszkiewicz K."/>
            <person name="Wedrychowicz H."/>
        </authorList>
    </citation>
    <scope>NUCLEOTIDE SEQUENCE [LARGE SCALE GENOMIC DNA]</scope>
    <source>
        <strain evidence="2 3">IBRC-M 10683</strain>
    </source>
</reference>
<protein>
    <submittedName>
        <fullName evidence="2">Uncharacterized protein</fullName>
    </submittedName>
</protein>
<evidence type="ECO:0000313" key="3">
    <source>
        <dbReference type="Proteomes" id="UP000183988"/>
    </source>
</evidence>
<proteinExistence type="predicted"/>
<feature type="compositionally biased region" description="Basic and acidic residues" evidence="1">
    <location>
        <begin position="25"/>
        <end position="34"/>
    </location>
</feature>
<name>A0A1M5MAD6_9BACI</name>
<dbReference type="RefSeq" id="WP_159431589.1">
    <property type="nucleotide sequence ID" value="NZ_FQVW01000056.1"/>
</dbReference>